<reference evidence="1" key="1">
    <citation type="submission" date="2023-01" db="EMBL/GenBank/DDBJ databases">
        <title>Genome assembly of the deep-sea coral Lophelia pertusa.</title>
        <authorList>
            <person name="Herrera S."/>
            <person name="Cordes E."/>
        </authorList>
    </citation>
    <scope>NUCLEOTIDE SEQUENCE</scope>
    <source>
        <strain evidence="1">USNM1676648</strain>
        <tissue evidence="1">Polyp</tissue>
    </source>
</reference>
<proteinExistence type="predicted"/>
<dbReference type="AlphaFoldDB" id="A0A9X0DAH5"/>
<evidence type="ECO:0000313" key="2">
    <source>
        <dbReference type="Proteomes" id="UP001163046"/>
    </source>
</evidence>
<protein>
    <submittedName>
        <fullName evidence="1">Uncharacterized protein</fullName>
    </submittedName>
</protein>
<accession>A0A9X0DAH5</accession>
<organism evidence="1 2">
    <name type="scientific">Desmophyllum pertusum</name>
    <dbReference type="NCBI Taxonomy" id="174260"/>
    <lineage>
        <taxon>Eukaryota</taxon>
        <taxon>Metazoa</taxon>
        <taxon>Cnidaria</taxon>
        <taxon>Anthozoa</taxon>
        <taxon>Hexacorallia</taxon>
        <taxon>Scleractinia</taxon>
        <taxon>Caryophylliina</taxon>
        <taxon>Caryophylliidae</taxon>
        <taxon>Desmophyllum</taxon>
    </lineage>
</organism>
<dbReference type="OrthoDB" id="5980787at2759"/>
<dbReference type="EMBL" id="MU825409">
    <property type="protein sequence ID" value="KAJ7390959.1"/>
    <property type="molecule type" value="Genomic_DNA"/>
</dbReference>
<dbReference type="Proteomes" id="UP001163046">
    <property type="component" value="Unassembled WGS sequence"/>
</dbReference>
<name>A0A9X0DAH5_9CNID</name>
<keyword evidence="2" id="KW-1185">Reference proteome</keyword>
<comment type="caution">
    <text evidence="1">The sequence shown here is derived from an EMBL/GenBank/DDBJ whole genome shotgun (WGS) entry which is preliminary data.</text>
</comment>
<evidence type="ECO:0000313" key="1">
    <source>
        <dbReference type="EMBL" id="KAJ7390959.1"/>
    </source>
</evidence>
<gene>
    <name evidence="1" type="ORF">OS493_020979</name>
</gene>
<sequence length="245" mass="27836">MKAAGDVTRKIIICLERSAALSYQKEFERSEEMIHSAVSKISQTNGSVRLLLEVLSNCYLSAFYRRRRGMLGKAEGCLKIAKKISSGFPPCLAVAILLYEEGSWQRDFASILTGSRKEPAIAKAKEKAKELIQRCIDLCSGLDDAKIYVRKQQHSAVCKMALINLHCRTSAARNESITPESIQEARKRLETLQTDYYSKTEVQCAKIQRFIAKVDLEYRLKEYNEAEKCAKEALEIAKMLKFYFV</sequence>
<dbReference type="Gene3D" id="1.25.40.10">
    <property type="entry name" value="Tetratricopeptide repeat domain"/>
    <property type="match status" value="1"/>
</dbReference>
<dbReference type="InterPro" id="IPR011990">
    <property type="entry name" value="TPR-like_helical_dom_sf"/>
</dbReference>